<evidence type="ECO:0000313" key="1">
    <source>
        <dbReference type="EMBL" id="KAJ5439914.1"/>
    </source>
</evidence>
<reference evidence="1" key="2">
    <citation type="journal article" date="2023" name="IMA Fungus">
        <title>Comparative genomic study of the Penicillium genus elucidates a diverse pangenome and 15 lateral gene transfer events.</title>
        <authorList>
            <person name="Petersen C."/>
            <person name="Sorensen T."/>
            <person name="Nielsen M.R."/>
            <person name="Sondergaard T.E."/>
            <person name="Sorensen J.L."/>
            <person name="Fitzpatrick D.A."/>
            <person name="Frisvad J.C."/>
            <person name="Nielsen K.L."/>
        </authorList>
    </citation>
    <scope>NUCLEOTIDE SEQUENCE</scope>
    <source>
        <strain evidence="1">IBT 16125</strain>
    </source>
</reference>
<evidence type="ECO:0000313" key="2">
    <source>
        <dbReference type="Proteomes" id="UP001213681"/>
    </source>
</evidence>
<protein>
    <submittedName>
        <fullName evidence="1">Uncharacterized protein</fullName>
    </submittedName>
</protein>
<dbReference type="GeneID" id="81604537"/>
<keyword evidence="2" id="KW-1185">Reference proteome</keyword>
<proteinExistence type="predicted"/>
<dbReference type="RefSeq" id="XP_056763143.1">
    <property type="nucleotide sequence ID" value="XM_056914294.1"/>
</dbReference>
<dbReference type="EMBL" id="JAPVEA010000008">
    <property type="protein sequence ID" value="KAJ5439914.1"/>
    <property type="molecule type" value="Genomic_DNA"/>
</dbReference>
<reference evidence="1" key="1">
    <citation type="submission" date="2022-12" db="EMBL/GenBank/DDBJ databases">
        <authorList>
            <person name="Petersen C."/>
        </authorList>
    </citation>
    <scope>NUCLEOTIDE SEQUENCE</scope>
    <source>
        <strain evidence="1">IBT 16125</strain>
    </source>
</reference>
<sequence>MAGGEFVFENEWIFPDPHGPRTLAGELSLIGEFQRGARCTAYCPSESQLESQTRCTTRLALTGSPGSWWRS</sequence>
<dbReference type="AlphaFoldDB" id="A0AAD6C2I9"/>
<accession>A0AAD6C2I9</accession>
<comment type="caution">
    <text evidence="1">The sequence shown here is derived from an EMBL/GenBank/DDBJ whole genome shotgun (WGS) entry which is preliminary data.</text>
</comment>
<gene>
    <name evidence="1" type="ORF">N7458_010912</name>
</gene>
<organism evidence="1 2">
    <name type="scientific">Penicillium daleae</name>
    <dbReference type="NCBI Taxonomy" id="63821"/>
    <lineage>
        <taxon>Eukaryota</taxon>
        <taxon>Fungi</taxon>
        <taxon>Dikarya</taxon>
        <taxon>Ascomycota</taxon>
        <taxon>Pezizomycotina</taxon>
        <taxon>Eurotiomycetes</taxon>
        <taxon>Eurotiomycetidae</taxon>
        <taxon>Eurotiales</taxon>
        <taxon>Aspergillaceae</taxon>
        <taxon>Penicillium</taxon>
    </lineage>
</organism>
<name>A0AAD6C2I9_9EURO</name>
<dbReference type="Proteomes" id="UP001213681">
    <property type="component" value="Unassembled WGS sequence"/>
</dbReference>